<comment type="caution">
    <text evidence="2">The sequence shown here is derived from an EMBL/GenBank/DDBJ whole genome shotgun (WGS) entry which is preliminary data.</text>
</comment>
<dbReference type="Gene3D" id="3.80.10.10">
    <property type="entry name" value="Ribonuclease Inhibitor"/>
    <property type="match status" value="1"/>
</dbReference>
<organism evidence="2 4">
    <name type="scientific">Adineta steineri</name>
    <dbReference type="NCBI Taxonomy" id="433720"/>
    <lineage>
        <taxon>Eukaryota</taxon>
        <taxon>Metazoa</taxon>
        <taxon>Spiralia</taxon>
        <taxon>Gnathifera</taxon>
        <taxon>Rotifera</taxon>
        <taxon>Eurotatoria</taxon>
        <taxon>Bdelloidea</taxon>
        <taxon>Adinetida</taxon>
        <taxon>Adinetidae</taxon>
        <taxon>Adineta</taxon>
    </lineage>
</organism>
<dbReference type="InterPro" id="IPR001810">
    <property type="entry name" value="F-box_dom"/>
</dbReference>
<evidence type="ECO:0000313" key="4">
    <source>
        <dbReference type="Proteomes" id="UP000663845"/>
    </source>
</evidence>
<proteinExistence type="predicted"/>
<dbReference type="AlphaFoldDB" id="A0A814D3N4"/>
<dbReference type="PROSITE" id="PS50181">
    <property type="entry name" value="FBOX"/>
    <property type="match status" value="1"/>
</dbReference>
<dbReference type="Proteomes" id="UP000663845">
    <property type="component" value="Unassembled WGS sequence"/>
</dbReference>
<sequence length="338" mass="40161">MNNELLCSFTHLEDLPDELLLAIFVYIPVQTLYDSFRHINQRLNSILTSVRLSVRIEVNNDRNQLLITSVQHFAPQINSLHIALWCQHLDLTKFRRIQSLYIPRPTFVQLMSIQPEHLPELRTLSIKYATPLKYDHIDDFYRLLISNRFKQLRSVRQDGADLRLKHYVVENKYLHSLYIRSCELQHWPDLLKALPALCQFTTTIFYLTPPIAVATSFQHMALRHLNIVLDEYYDVIDDLEKVIWFTPILTHLAVRCRHSLPPIDFFGLSDMLAERTPRLKHFRCRFNLVVKKIEKIAEVDHIRQISPLFTTIHYKQHETRTRCFIVATKPMMDEYRQD</sequence>
<accession>A0A814D3N4</accession>
<dbReference type="Proteomes" id="UP000663844">
    <property type="component" value="Unassembled WGS sequence"/>
</dbReference>
<evidence type="ECO:0000313" key="2">
    <source>
        <dbReference type="EMBL" id="CAF0948386.1"/>
    </source>
</evidence>
<dbReference type="EMBL" id="CAJNOG010000104">
    <property type="protein sequence ID" value="CAF0948386.1"/>
    <property type="molecule type" value="Genomic_DNA"/>
</dbReference>
<dbReference type="SUPFAM" id="SSF52047">
    <property type="entry name" value="RNI-like"/>
    <property type="match status" value="1"/>
</dbReference>
<feature type="domain" description="F-box" evidence="1">
    <location>
        <begin position="9"/>
        <end position="56"/>
    </location>
</feature>
<gene>
    <name evidence="2" type="ORF">JYZ213_LOCUS13148</name>
    <name evidence="3" type="ORF">OXD698_LOCUS25471</name>
</gene>
<reference evidence="2" key="1">
    <citation type="submission" date="2021-02" db="EMBL/GenBank/DDBJ databases">
        <authorList>
            <person name="Nowell W R."/>
        </authorList>
    </citation>
    <scope>NUCLEOTIDE SEQUENCE</scope>
</reference>
<protein>
    <recommendedName>
        <fullName evidence="1">F-box domain-containing protein</fullName>
    </recommendedName>
</protein>
<dbReference type="EMBL" id="CAJOAZ010002439">
    <property type="protein sequence ID" value="CAF3929145.1"/>
    <property type="molecule type" value="Genomic_DNA"/>
</dbReference>
<name>A0A814D3N4_9BILA</name>
<dbReference type="InterPro" id="IPR032675">
    <property type="entry name" value="LRR_dom_sf"/>
</dbReference>
<evidence type="ECO:0000259" key="1">
    <source>
        <dbReference type="PROSITE" id="PS50181"/>
    </source>
</evidence>
<evidence type="ECO:0000313" key="3">
    <source>
        <dbReference type="EMBL" id="CAF3929145.1"/>
    </source>
</evidence>